<dbReference type="InterPro" id="IPR001851">
    <property type="entry name" value="ABC_transp_permease"/>
</dbReference>
<protein>
    <submittedName>
        <fullName evidence="7">Amino acid/amide ABC transporter membrane protein 2 (HAAT family)</fullName>
    </submittedName>
</protein>
<dbReference type="InterPro" id="IPR043428">
    <property type="entry name" value="LivM-like"/>
</dbReference>
<keyword evidence="5 6" id="KW-0472">Membrane</keyword>
<feature type="transmembrane region" description="Helical" evidence="6">
    <location>
        <begin position="24"/>
        <end position="44"/>
    </location>
</feature>
<evidence type="ECO:0000256" key="5">
    <source>
        <dbReference type="ARBA" id="ARBA00023136"/>
    </source>
</evidence>
<dbReference type="GO" id="GO:0015658">
    <property type="term" value="F:branched-chain amino acid transmembrane transporter activity"/>
    <property type="evidence" value="ECO:0007669"/>
    <property type="project" value="InterPro"/>
</dbReference>
<evidence type="ECO:0000256" key="2">
    <source>
        <dbReference type="ARBA" id="ARBA00022475"/>
    </source>
</evidence>
<dbReference type="PANTHER" id="PTHR30482">
    <property type="entry name" value="HIGH-AFFINITY BRANCHED-CHAIN AMINO ACID TRANSPORT SYSTEM PERMEASE"/>
    <property type="match status" value="1"/>
</dbReference>
<name>A0A2T0TX16_9ACTN</name>
<evidence type="ECO:0000256" key="3">
    <source>
        <dbReference type="ARBA" id="ARBA00022692"/>
    </source>
</evidence>
<dbReference type="Pfam" id="PF02653">
    <property type="entry name" value="BPD_transp_2"/>
    <property type="match status" value="1"/>
</dbReference>
<proteinExistence type="predicted"/>
<evidence type="ECO:0000256" key="6">
    <source>
        <dbReference type="SAM" id="Phobius"/>
    </source>
</evidence>
<keyword evidence="2" id="KW-1003">Cell membrane</keyword>
<dbReference type="AlphaFoldDB" id="A0A2T0TX16"/>
<feature type="transmembrane region" description="Helical" evidence="6">
    <location>
        <begin position="77"/>
        <end position="95"/>
    </location>
</feature>
<feature type="transmembrane region" description="Helical" evidence="6">
    <location>
        <begin position="129"/>
        <end position="149"/>
    </location>
</feature>
<comment type="caution">
    <text evidence="7">The sequence shown here is derived from an EMBL/GenBank/DDBJ whole genome shotgun (WGS) entry which is preliminary data.</text>
</comment>
<evidence type="ECO:0000313" key="8">
    <source>
        <dbReference type="Proteomes" id="UP000239210"/>
    </source>
</evidence>
<feature type="transmembrane region" description="Helical" evidence="6">
    <location>
        <begin position="263"/>
        <end position="289"/>
    </location>
</feature>
<reference evidence="7 8" key="1">
    <citation type="submission" date="2018-03" db="EMBL/GenBank/DDBJ databases">
        <title>Genomic Encyclopedia of Archaeal and Bacterial Type Strains, Phase II (KMG-II): from individual species to whole genera.</title>
        <authorList>
            <person name="Goeker M."/>
        </authorList>
    </citation>
    <scope>NUCLEOTIDE SEQUENCE [LARGE SCALE GENOMIC DNA]</scope>
    <source>
        <strain evidence="7 8">DSM 45416</strain>
    </source>
</reference>
<feature type="transmembrane region" description="Helical" evidence="6">
    <location>
        <begin position="51"/>
        <end position="71"/>
    </location>
</feature>
<dbReference type="Proteomes" id="UP000239210">
    <property type="component" value="Unassembled WGS sequence"/>
</dbReference>
<feature type="transmembrane region" description="Helical" evidence="6">
    <location>
        <begin position="170"/>
        <end position="196"/>
    </location>
</feature>
<organism evidence="7 8">
    <name type="scientific">Geodermatophilus tzadiensis</name>
    <dbReference type="NCBI Taxonomy" id="1137988"/>
    <lineage>
        <taxon>Bacteria</taxon>
        <taxon>Bacillati</taxon>
        <taxon>Actinomycetota</taxon>
        <taxon>Actinomycetes</taxon>
        <taxon>Geodermatophilales</taxon>
        <taxon>Geodermatophilaceae</taxon>
        <taxon>Geodermatophilus</taxon>
    </lineage>
</organism>
<gene>
    <name evidence="7" type="ORF">LY71_104207</name>
</gene>
<keyword evidence="8" id="KW-1185">Reference proteome</keyword>
<keyword evidence="4 6" id="KW-1133">Transmembrane helix</keyword>
<sequence length="341" mass="34561">MESIVADTGATGGRPGGGRRHATLLRAVPAVVVLVLLAAAPFVLAPFATTVLGRILVFALFAVSLDLLVGVTGLPSLGHAAYFGVGAYTAGIVAIDVTSEGVVLVLVAALAGAVAAAATGWLAVRSSGVFFLMLTLAVGEIVFQLTTTLDSVTGGSNGLYGIPAVRVGGTALTLAGYVYWFVLAVFVLGFAALWLVSRSPVGGVLRGIRDNEPRMRSLGYSPFRYKYVAFVIAGALAGVAGGLFALQVRLVTPSEAGFTTGALALLAVILGGAGSLWGPVLGAAVVVLVRDALGPTLEGHGPLVLGIVFVLAVYLLPRGFAGLAGISAAVQRRRAATRRTP</sequence>
<evidence type="ECO:0000256" key="4">
    <source>
        <dbReference type="ARBA" id="ARBA00022989"/>
    </source>
</evidence>
<dbReference type="CDD" id="cd06581">
    <property type="entry name" value="TM_PBP1_LivM_like"/>
    <property type="match status" value="1"/>
</dbReference>
<dbReference type="EMBL" id="PVTG01000004">
    <property type="protein sequence ID" value="PRY50170.1"/>
    <property type="molecule type" value="Genomic_DNA"/>
</dbReference>
<dbReference type="GO" id="GO:0005886">
    <property type="term" value="C:plasma membrane"/>
    <property type="evidence" value="ECO:0007669"/>
    <property type="project" value="UniProtKB-SubCell"/>
</dbReference>
<feature type="transmembrane region" description="Helical" evidence="6">
    <location>
        <begin position="227"/>
        <end position="251"/>
    </location>
</feature>
<evidence type="ECO:0000256" key="1">
    <source>
        <dbReference type="ARBA" id="ARBA00004651"/>
    </source>
</evidence>
<comment type="subcellular location">
    <subcellularLocation>
        <location evidence="1">Cell membrane</location>
        <topology evidence="1">Multi-pass membrane protein</topology>
    </subcellularLocation>
</comment>
<keyword evidence="3 6" id="KW-0812">Transmembrane</keyword>
<dbReference type="PANTHER" id="PTHR30482:SF17">
    <property type="entry name" value="ABC TRANSPORTER ATP-BINDING PROTEIN"/>
    <property type="match status" value="1"/>
</dbReference>
<accession>A0A2T0TX16</accession>
<evidence type="ECO:0000313" key="7">
    <source>
        <dbReference type="EMBL" id="PRY50170.1"/>
    </source>
</evidence>
<feature type="transmembrane region" description="Helical" evidence="6">
    <location>
        <begin position="301"/>
        <end position="330"/>
    </location>
</feature>
<feature type="transmembrane region" description="Helical" evidence="6">
    <location>
        <begin position="102"/>
        <end position="123"/>
    </location>
</feature>